<evidence type="ECO:0000259" key="2">
    <source>
        <dbReference type="Pfam" id="PF01757"/>
    </source>
</evidence>
<feature type="domain" description="Acyltransferase 3" evidence="2">
    <location>
        <begin position="9"/>
        <end position="313"/>
    </location>
</feature>
<feature type="transmembrane region" description="Helical" evidence="1">
    <location>
        <begin position="108"/>
        <end position="123"/>
    </location>
</feature>
<feature type="transmembrane region" description="Helical" evidence="1">
    <location>
        <begin position="333"/>
        <end position="355"/>
    </location>
</feature>
<dbReference type="GO" id="GO:0016747">
    <property type="term" value="F:acyltransferase activity, transferring groups other than amino-acyl groups"/>
    <property type="evidence" value="ECO:0007669"/>
    <property type="project" value="InterPro"/>
</dbReference>
<accession>A0A9D1I2V5</accession>
<feature type="transmembrane region" description="Helical" evidence="1">
    <location>
        <begin position="39"/>
        <end position="58"/>
    </location>
</feature>
<feature type="transmembrane region" description="Helical" evidence="1">
    <location>
        <begin position="226"/>
        <end position="251"/>
    </location>
</feature>
<dbReference type="Pfam" id="PF01757">
    <property type="entry name" value="Acyl_transf_3"/>
    <property type="match status" value="1"/>
</dbReference>
<gene>
    <name evidence="3" type="ORF">IAD16_02040</name>
</gene>
<dbReference type="InterPro" id="IPR052734">
    <property type="entry name" value="Nod_factor_acetyltransferase"/>
</dbReference>
<feature type="transmembrane region" description="Helical" evidence="1">
    <location>
        <begin position="296"/>
        <end position="313"/>
    </location>
</feature>
<dbReference type="AlphaFoldDB" id="A0A9D1I2V5"/>
<dbReference type="EMBL" id="DVMO01000034">
    <property type="protein sequence ID" value="HIU27146.1"/>
    <property type="molecule type" value="Genomic_DNA"/>
</dbReference>
<evidence type="ECO:0000313" key="4">
    <source>
        <dbReference type="Proteomes" id="UP000824091"/>
    </source>
</evidence>
<proteinExistence type="predicted"/>
<feature type="transmembrane region" description="Helical" evidence="1">
    <location>
        <begin position="78"/>
        <end position="96"/>
    </location>
</feature>
<comment type="caution">
    <text evidence="3">The sequence shown here is derived from an EMBL/GenBank/DDBJ whole genome shotgun (WGS) entry which is preliminary data.</text>
</comment>
<evidence type="ECO:0000256" key="1">
    <source>
        <dbReference type="SAM" id="Phobius"/>
    </source>
</evidence>
<reference evidence="3" key="1">
    <citation type="submission" date="2020-10" db="EMBL/GenBank/DDBJ databases">
        <authorList>
            <person name="Gilroy R."/>
        </authorList>
    </citation>
    <scope>NUCLEOTIDE SEQUENCE</scope>
    <source>
        <strain evidence="3">11300</strain>
    </source>
</reference>
<keyword evidence="3" id="KW-0808">Transferase</keyword>
<dbReference type="PANTHER" id="PTHR37312">
    <property type="entry name" value="MEMBRANE-BOUND ACYLTRANSFERASE YKRP-RELATED"/>
    <property type="match status" value="1"/>
</dbReference>
<keyword evidence="1" id="KW-0472">Membrane</keyword>
<sequence length="368" mass="42535">MGEVKQRDYSFDIFRGICMWAIPISHFTRMGGCFSQDSWGGVVYITINVFIMQSFMFLSGYFSKNVEKSRKTSFKTALWPYLLSIPFFYAIRLLVYGNATFYLDQPPFAMWFMLALFVYKFLLKDMVKVPCFMAICLCLYMIAGCIPFLTEFMALGRIVSYLPFFMIGYYCRPEHIQKIRSLKKYQTAILGGALVAVSFVLAYCVPQISQEWYLLRNPGSYLGVAWYLDIIARGFIFLLAAGWIIFMFNILPSRDNYLAYVGRNTMPVYIFHLIIRQILKKTDITMGLFPMPESPIVYYLLIYVLASACVVIFSSKPVSKAYDFAVDGLYKIFMWLINNVFMRIMGILNTGLVSAGESMVRLIEKQKK</sequence>
<reference evidence="3" key="2">
    <citation type="journal article" date="2021" name="PeerJ">
        <title>Extensive microbial diversity within the chicken gut microbiome revealed by metagenomics and culture.</title>
        <authorList>
            <person name="Gilroy R."/>
            <person name="Ravi A."/>
            <person name="Getino M."/>
            <person name="Pursley I."/>
            <person name="Horton D.L."/>
            <person name="Alikhan N.F."/>
            <person name="Baker D."/>
            <person name="Gharbi K."/>
            <person name="Hall N."/>
            <person name="Watson M."/>
            <person name="Adriaenssens E.M."/>
            <person name="Foster-Nyarko E."/>
            <person name="Jarju S."/>
            <person name="Secka A."/>
            <person name="Antonio M."/>
            <person name="Oren A."/>
            <person name="Chaudhuri R.R."/>
            <person name="La Ragione R."/>
            <person name="Hildebrand F."/>
            <person name="Pallen M.J."/>
        </authorList>
    </citation>
    <scope>NUCLEOTIDE SEQUENCE</scope>
    <source>
        <strain evidence="3">11300</strain>
    </source>
</reference>
<name>A0A9D1I2V5_9FIRM</name>
<keyword evidence="3" id="KW-0012">Acyltransferase</keyword>
<keyword evidence="1" id="KW-1133">Transmembrane helix</keyword>
<dbReference type="Proteomes" id="UP000824091">
    <property type="component" value="Unassembled WGS sequence"/>
</dbReference>
<dbReference type="InterPro" id="IPR002656">
    <property type="entry name" value="Acyl_transf_3_dom"/>
</dbReference>
<organism evidence="3 4">
    <name type="scientific">Candidatus Fimisoma avicola</name>
    <dbReference type="NCBI Taxonomy" id="2840826"/>
    <lineage>
        <taxon>Bacteria</taxon>
        <taxon>Bacillati</taxon>
        <taxon>Bacillota</taxon>
        <taxon>Clostridia</taxon>
        <taxon>Eubacteriales</taxon>
        <taxon>Candidatus Fimisoma</taxon>
    </lineage>
</organism>
<keyword evidence="1" id="KW-0812">Transmembrane</keyword>
<feature type="transmembrane region" description="Helical" evidence="1">
    <location>
        <begin position="130"/>
        <end position="150"/>
    </location>
</feature>
<evidence type="ECO:0000313" key="3">
    <source>
        <dbReference type="EMBL" id="HIU27146.1"/>
    </source>
</evidence>
<protein>
    <submittedName>
        <fullName evidence="3">Acyltransferase family protein</fullName>
    </submittedName>
</protein>
<feature type="transmembrane region" description="Helical" evidence="1">
    <location>
        <begin position="185"/>
        <end position="205"/>
    </location>
</feature>
<dbReference type="PANTHER" id="PTHR37312:SF1">
    <property type="entry name" value="MEMBRANE-BOUND ACYLTRANSFERASE YKRP-RELATED"/>
    <property type="match status" value="1"/>
</dbReference>